<evidence type="ECO:0000313" key="9">
    <source>
        <dbReference type="Proteomes" id="UP000236729"/>
    </source>
</evidence>
<dbReference type="InterPro" id="IPR050430">
    <property type="entry name" value="Peptidase_S1"/>
</dbReference>
<dbReference type="Pfam" id="PF00089">
    <property type="entry name" value="Trypsin"/>
    <property type="match status" value="1"/>
</dbReference>
<dbReference type="SMART" id="SM00020">
    <property type="entry name" value="Tryp_SPc"/>
    <property type="match status" value="1"/>
</dbReference>
<protein>
    <submittedName>
        <fullName evidence="6">Trypsin</fullName>
    </submittedName>
</protein>
<reference evidence="8 9" key="1">
    <citation type="submission" date="2016-10" db="EMBL/GenBank/DDBJ databases">
        <authorList>
            <person name="Varghese N."/>
            <person name="Submissions S."/>
        </authorList>
    </citation>
    <scope>NUCLEOTIDE SEQUENCE [LARGE SCALE GENOMIC DNA]</scope>
    <source>
        <strain evidence="9">ATCC 20501</strain>
        <strain evidence="7 8">CGMCC 4.3529</strain>
    </source>
</reference>
<evidence type="ECO:0000256" key="4">
    <source>
        <dbReference type="SAM" id="SignalP"/>
    </source>
</evidence>
<feature type="signal peptide" evidence="4">
    <location>
        <begin position="1"/>
        <end position="32"/>
    </location>
</feature>
<dbReference type="InterPro" id="IPR033116">
    <property type="entry name" value="TRYPSIN_SER"/>
</dbReference>
<dbReference type="EMBL" id="FOME01000001">
    <property type="protein sequence ID" value="SFC15509.1"/>
    <property type="molecule type" value="Genomic_DNA"/>
</dbReference>
<keyword evidence="8" id="KW-1185">Reference proteome</keyword>
<keyword evidence="3" id="KW-0378">Hydrolase</keyword>
<evidence type="ECO:0000259" key="5">
    <source>
        <dbReference type="PROSITE" id="PS50240"/>
    </source>
</evidence>
<comment type="similarity">
    <text evidence="1">Belongs to the peptidase S1 family.</text>
</comment>
<dbReference type="GO" id="GO:0004252">
    <property type="term" value="F:serine-type endopeptidase activity"/>
    <property type="evidence" value="ECO:0007669"/>
    <property type="project" value="InterPro"/>
</dbReference>
<evidence type="ECO:0000313" key="7">
    <source>
        <dbReference type="EMBL" id="SFC15509.1"/>
    </source>
</evidence>
<dbReference type="SMR" id="A0A1H6BU82"/>
<dbReference type="GO" id="GO:0006508">
    <property type="term" value="P:proteolysis"/>
    <property type="evidence" value="ECO:0007669"/>
    <property type="project" value="UniProtKB-KW"/>
</dbReference>
<dbReference type="InterPro" id="IPR043504">
    <property type="entry name" value="Peptidase_S1_PA_chymotrypsin"/>
</dbReference>
<keyword evidence="3" id="KW-0720">Serine protease</keyword>
<dbReference type="PROSITE" id="PS50240">
    <property type="entry name" value="TRYPSIN_DOM"/>
    <property type="match status" value="1"/>
</dbReference>
<reference evidence="6" key="2">
    <citation type="submission" date="2016-10" db="EMBL/GenBank/DDBJ databases">
        <authorList>
            <person name="de Groot N.N."/>
        </authorList>
    </citation>
    <scope>NUCLEOTIDE SEQUENCE [LARGE SCALE GENOMIC DNA]</scope>
    <source>
        <strain evidence="6">ATCC 20501</strain>
    </source>
</reference>
<feature type="domain" description="Peptidase S1" evidence="5">
    <location>
        <begin position="40"/>
        <end position="268"/>
    </location>
</feature>
<dbReference type="Proteomes" id="UP000236729">
    <property type="component" value="Unassembled WGS sequence"/>
</dbReference>
<name>A0A1H6BU82_9PSEU</name>
<dbReference type="EMBL" id="FNVB01000004">
    <property type="protein sequence ID" value="SEG64007.1"/>
    <property type="molecule type" value="Genomic_DNA"/>
</dbReference>
<evidence type="ECO:0000256" key="1">
    <source>
        <dbReference type="ARBA" id="ARBA00007664"/>
    </source>
</evidence>
<dbReference type="PROSITE" id="PS00134">
    <property type="entry name" value="TRYPSIN_HIS"/>
    <property type="match status" value="1"/>
</dbReference>
<feature type="chain" id="PRO_5030028446" evidence="4">
    <location>
        <begin position="33"/>
        <end position="268"/>
    </location>
</feature>
<keyword evidence="2" id="KW-1015">Disulfide bond</keyword>
<dbReference type="SUPFAM" id="SSF50494">
    <property type="entry name" value="Trypsin-like serine proteases"/>
    <property type="match status" value="1"/>
</dbReference>
<dbReference type="AlphaFoldDB" id="A0A1H6BU82"/>
<dbReference type="PRINTS" id="PR00722">
    <property type="entry name" value="CHYMOTRYPSIN"/>
</dbReference>
<gene>
    <name evidence="6" type="ORF">SAMN02982929_02838</name>
    <name evidence="7" type="ORF">SAMN05216506_10177</name>
</gene>
<dbReference type="InterPro" id="IPR018114">
    <property type="entry name" value="TRYPSIN_HIS"/>
</dbReference>
<dbReference type="InterPro" id="IPR009003">
    <property type="entry name" value="Peptidase_S1_PA"/>
</dbReference>
<dbReference type="Proteomes" id="UP000199690">
    <property type="component" value="Unassembled WGS sequence"/>
</dbReference>
<evidence type="ECO:0000313" key="8">
    <source>
        <dbReference type="Proteomes" id="UP000199690"/>
    </source>
</evidence>
<evidence type="ECO:0000256" key="2">
    <source>
        <dbReference type="ARBA" id="ARBA00023157"/>
    </source>
</evidence>
<keyword evidence="4" id="KW-0732">Signal</keyword>
<dbReference type="PANTHER" id="PTHR24276:SF98">
    <property type="entry name" value="FI18310P1-RELATED"/>
    <property type="match status" value="1"/>
</dbReference>
<organism evidence="6 9">
    <name type="scientific">Saccharopolyspora kobensis</name>
    <dbReference type="NCBI Taxonomy" id="146035"/>
    <lineage>
        <taxon>Bacteria</taxon>
        <taxon>Bacillati</taxon>
        <taxon>Actinomycetota</taxon>
        <taxon>Actinomycetes</taxon>
        <taxon>Pseudonocardiales</taxon>
        <taxon>Pseudonocardiaceae</taxon>
        <taxon>Saccharopolyspora</taxon>
    </lineage>
</organism>
<dbReference type="CDD" id="cd00190">
    <property type="entry name" value="Tryp_SPc"/>
    <property type="match status" value="1"/>
</dbReference>
<dbReference type="InterPro" id="IPR001314">
    <property type="entry name" value="Peptidase_S1A"/>
</dbReference>
<evidence type="ECO:0000256" key="3">
    <source>
        <dbReference type="RuleBase" id="RU363034"/>
    </source>
</evidence>
<dbReference type="Gene3D" id="2.40.10.10">
    <property type="entry name" value="Trypsin-like serine proteases"/>
    <property type="match status" value="1"/>
</dbReference>
<dbReference type="PROSITE" id="PS00135">
    <property type="entry name" value="TRYPSIN_SER"/>
    <property type="match status" value="1"/>
</dbReference>
<proteinExistence type="inferred from homology"/>
<sequence>MTRGRTGTAVRRLVITGAVAALTGVYPATAGAAEEPQARVLGGTAATIDEAPWLVALTDDQGRQFCGGTLLTPIKVVTAAHCMQEPLTGGQREPQRLRAIAGRTDLSTTDGTVAEVDRVWVHPGFRGYTSGDDVAVLTLHRPLRQPLLEVVEQGETEPYRPGTVGRVYGWGKTSESGRPSTTLRAVDVPVTTDESCRAAYPNYDPRSMFCAGVPEGGRDACAGDSGGPIVADNRLIGVVSYGTGCGRPNTPGVYTRLSSYADELAEQL</sequence>
<dbReference type="FunFam" id="2.40.10.10:FF:000002">
    <property type="entry name" value="Transmembrane protease serine"/>
    <property type="match status" value="1"/>
</dbReference>
<dbReference type="FunFam" id="2.40.10.10:FF:000068">
    <property type="entry name" value="transmembrane protease serine 2"/>
    <property type="match status" value="1"/>
</dbReference>
<dbReference type="PANTHER" id="PTHR24276">
    <property type="entry name" value="POLYSERASE-RELATED"/>
    <property type="match status" value="1"/>
</dbReference>
<evidence type="ECO:0000313" key="6">
    <source>
        <dbReference type="EMBL" id="SEG64007.1"/>
    </source>
</evidence>
<dbReference type="InterPro" id="IPR001254">
    <property type="entry name" value="Trypsin_dom"/>
</dbReference>
<accession>A0A1I1GUJ7</accession>
<keyword evidence="3" id="KW-0645">Protease</keyword>
<accession>A0A1H6BU82</accession>